<dbReference type="EMBL" id="VSSQ01020418">
    <property type="protein sequence ID" value="MPM65255.1"/>
    <property type="molecule type" value="Genomic_DNA"/>
</dbReference>
<organism evidence="1">
    <name type="scientific">bioreactor metagenome</name>
    <dbReference type="NCBI Taxonomy" id="1076179"/>
    <lineage>
        <taxon>unclassified sequences</taxon>
        <taxon>metagenomes</taxon>
        <taxon>ecological metagenomes</taxon>
    </lineage>
</organism>
<sequence>MRTASADAVELAAEESVASSVPLAHAPSNKAEVSAKVVATFFFQSVPIISFPPIF</sequence>
<reference evidence="1" key="1">
    <citation type="submission" date="2019-08" db="EMBL/GenBank/DDBJ databases">
        <authorList>
            <person name="Kucharzyk K."/>
            <person name="Murdoch R.W."/>
            <person name="Higgins S."/>
            <person name="Loffler F."/>
        </authorList>
    </citation>
    <scope>NUCLEOTIDE SEQUENCE</scope>
</reference>
<comment type="caution">
    <text evidence="1">The sequence shown here is derived from an EMBL/GenBank/DDBJ whole genome shotgun (WGS) entry which is preliminary data.</text>
</comment>
<name>A0A645BIP4_9ZZZZ</name>
<dbReference type="AlphaFoldDB" id="A0A645BIP4"/>
<gene>
    <name evidence="1" type="ORF">SDC9_112150</name>
</gene>
<proteinExistence type="predicted"/>
<protein>
    <submittedName>
        <fullName evidence="1">Uncharacterized protein</fullName>
    </submittedName>
</protein>
<evidence type="ECO:0000313" key="1">
    <source>
        <dbReference type="EMBL" id="MPM65255.1"/>
    </source>
</evidence>
<accession>A0A645BIP4</accession>